<dbReference type="RefSeq" id="WP_145209052.1">
    <property type="nucleotide sequence ID" value="NZ_CP036432.1"/>
</dbReference>
<proteinExistence type="inferred from homology"/>
<feature type="transmembrane region" description="Helical" evidence="9">
    <location>
        <begin position="264"/>
        <end position="289"/>
    </location>
</feature>
<evidence type="ECO:0000256" key="7">
    <source>
        <dbReference type="ARBA" id="ARBA00022989"/>
    </source>
</evidence>
<dbReference type="InterPro" id="IPR013525">
    <property type="entry name" value="ABC2_TM"/>
</dbReference>
<evidence type="ECO:0000313" key="12">
    <source>
        <dbReference type="Proteomes" id="UP000318081"/>
    </source>
</evidence>
<evidence type="ECO:0000256" key="9">
    <source>
        <dbReference type="RuleBase" id="RU361157"/>
    </source>
</evidence>
<comment type="similarity">
    <text evidence="2 9">Belongs to the ABC-2 integral membrane protein family.</text>
</comment>
<evidence type="ECO:0000256" key="3">
    <source>
        <dbReference type="ARBA" id="ARBA00022448"/>
    </source>
</evidence>
<keyword evidence="6 9" id="KW-0812">Transmembrane</keyword>
<gene>
    <name evidence="11" type="primary">kpsM</name>
    <name evidence="11" type="ORF">TBK1r_18500</name>
</gene>
<keyword evidence="3 9" id="KW-0813">Transport</keyword>
<dbReference type="EMBL" id="CP036432">
    <property type="protein sequence ID" value="QDV82918.1"/>
    <property type="molecule type" value="Genomic_DNA"/>
</dbReference>
<dbReference type="Pfam" id="PF01061">
    <property type="entry name" value="ABC2_membrane"/>
    <property type="match status" value="1"/>
</dbReference>
<name>A0ABX5XLQ6_9BACT</name>
<feature type="transmembrane region" description="Helical" evidence="9">
    <location>
        <begin position="99"/>
        <end position="120"/>
    </location>
</feature>
<evidence type="ECO:0000259" key="10">
    <source>
        <dbReference type="PROSITE" id="PS51012"/>
    </source>
</evidence>
<feature type="transmembrane region" description="Helical" evidence="9">
    <location>
        <begin position="212"/>
        <end position="228"/>
    </location>
</feature>
<sequence length="298" mass="32862">MSTSVQSTTQTTSSAANQLPEVVYSPESPLAKPGKLVGDVFGDLWRYRELIWILFLRDLKAQFRQSYLGYVWLFLPPVMTTAIWLFLNAQQVIAVEETQIPYPVFVIIGTVVWQTFVKLLQSPVVSFAQGKPVFMKLNVPAEAFIAAGTARAVFEFLIYSIVLVPVFLTYQIMPPWTIVFIPLIVVTLMVTGTALGLMLVPIGSLYTDVQQAIPVIMGFLMYLSPVVFPPPRSGIASVVIAWNPMTPILMGTRDILTSGDTQHLMPMAAILVAASIICVLSTVAIRIVMPHLVARMGM</sequence>
<evidence type="ECO:0000256" key="8">
    <source>
        <dbReference type="ARBA" id="ARBA00023136"/>
    </source>
</evidence>
<evidence type="ECO:0000313" key="11">
    <source>
        <dbReference type="EMBL" id="QDV82918.1"/>
    </source>
</evidence>
<evidence type="ECO:0000256" key="5">
    <source>
        <dbReference type="ARBA" id="ARBA00022519"/>
    </source>
</evidence>
<feature type="domain" description="ABC transmembrane type-2" evidence="10">
    <location>
        <begin position="68"/>
        <end position="288"/>
    </location>
</feature>
<feature type="transmembrane region" description="Helical" evidence="9">
    <location>
        <begin position="176"/>
        <end position="200"/>
    </location>
</feature>
<evidence type="ECO:0000256" key="4">
    <source>
        <dbReference type="ARBA" id="ARBA00022475"/>
    </source>
</evidence>
<dbReference type="PROSITE" id="PS51012">
    <property type="entry name" value="ABC_TM2"/>
    <property type="match status" value="1"/>
</dbReference>
<comment type="subcellular location">
    <subcellularLocation>
        <location evidence="1">Cell inner membrane</location>
        <topology evidence="1">Multi-pass membrane protein</topology>
    </subcellularLocation>
    <subcellularLocation>
        <location evidence="9">Cell membrane</location>
        <topology evidence="9">Multi-pass membrane protein</topology>
    </subcellularLocation>
</comment>
<dbReference type="PANTHER" id="PTHR30413">
    <property type="entry name" value="INNER MEMBRANE TRANSPORT PERMEASE"/>
    <property type="match status" value="1"/>
</dbReference>
<keyword evidence="12" id="KW-1185">Reference proteome</keyword>
<keyword evidence="8 9" id="KW-0472">Membrane</keyword>
<keyword evidence="4 9" id="KW-1003">Cell membrane</keyword>
<feature type="transmembrane region" description="Helical" evidence="9">
    <location>
        <begin position="141"/>
        <end position="170"/>
    </location>
</feature>
<keyword evidence="5" id="KW-0997">Cell inner membrane</keyword>
<evidence type="ECO:0000256" key="1">
    <source>
        <dbReference type="ARBA" id="ARBA00004429"/>
    </source>
</evidence>
<keyword evidence="7 9" id="KW-1133">Transmembrane helix</keyword>
<accession>A0ABX5XLQ6</accession>
<organism evidence="11 12">
    <name type="scientific">Stieleria magnilauensis</name>
    <dbReference type="NCBI Taxonomy" id="2527963"/>
    <lineage>
        <taxon>Bacteria</taxon>
        <taxon>Pseudomonadati</taxon>
        <taxon>Planctomycetota</taxon>
        <taxon>Planctomycetia</taxon>
        <taxon>Pirellulales</taxon>
        <taxon>Pirellulaceae</taxon>
        <taxon>Stieleria</taxon>
    </lineage>
</organism>
<feature type="transmembrane region" description="Helical" evidence="9">
    <location>
        <begin position="67"/>
        <end position="87"/>
    </location>
</feature>
<protein>
    <recommendedName>
        <fullName evidence="9">Transport permease protein</fullName>
    </recommendedName>
</protein>
<dbReference type="InterPro" id="IPR047817">
    <property type="entry name" value="ABC2_TM_bact-type"/>
</dbReference>
<dbReference type="Proteomes" id="UP000318081">
    <property type="component" value="Chromosome"/>
</dbReference>
<reference evidence="11 12" key="1">
    <citation type="submission" date="2019-02" db="EMBL/GenBank/DDBJ databases">
        <title>Deep-cultivation of Planctomycetes and their phenomic and genomic characterization uncovers novel biology.</title>
        <authorList>
            <person name="Wiegand S."/>
            <person name="Jogler M."/>
            <person name="Boedeker C."/>
            <person name="Pinto D."/>
            <person name="Vollmers J."/>
            <person name="Rivas-Marin E."/>
            <person name="Kohn T."/>
            <person name="Peeters S.H."/>
            <person name="Heuer A."/>
            <person name="Rast P."/>
            <person name="Oberbeckmann S."/>
            <person name="Bunk B."/>
            <person name="Jeske O."/>
            <person name="Meyerdierks A."/>
            <person name="Storesund J.E."/>
            <person name="Kallscheuer N."/>
            <person name="Luecker S."/>
            <person name="Lage O.M."/>
            <person name="Pohl T."/>
            <person name="Merkel B.J."/>
            <person name="Hornburger P."/>
            <person name="Mueller R.-W."/>
            <person name="Bruemmer F."/>
            <person name="Labrenz M."/>
            <person name="Spormann A.M."/>
            <person name="Op den Camp H."/>
            <person name="Overmann J."/>
            <person name="Amann R."/>
            <person name="Jetten M.S.M."/>
            <person name="Mascher T."/>
            <person name="Medema M.H."/>
            <person name="Devos D.P."/>
            <person name="Kaster A.-K."/>
            <person name="Ovreas L."/>
            <person name="Rohde M."/>
            <person name="Galperin M.Y."/>
            <person name="Jogler C."/>
        </authorList>
    </citation>
    <scope>NUCLEOTIDE SEQUENCE [LARGE SCALE GENOMIC DNA]</scope>
    <source>
        <strain evidence="11 12">TBK1r</strain>
    </source>
</reference>
<evidence type="ECO:0000256" key="2">
    <source>
        <dbReference type="ARBA" id="ARBA00007783"/>
    </source>
</evidence>
<dbReference type="PANTHER" id="PTHR30413:SF8">
    <property type="entry name" value="TRANSPORT PERMEASE PROTEIN"/>
    <property type="match status" value="1"/>
</dbReference>
<evidence type="ECO:0000256" key="6">
    <source>
        <dbReference type="ARBA" id="ARBA00022692"/>
    </source>
</evidence>